<gene>
    <name evidence="1" type="ORF">PoB_002484500</name>
</gene>
<dbReference type="PANTHER" id="PTHR35617:SF3">
    <property type="entry name" value="CORE-BINDING (CB) DOMAIN-CONTAINING PROTEIN"/>
    <property type="match status" value="1"/>
</dbReference>
<dbReference type="EMBL" id="BLXT01002845">
    <property type="protein sequence ID" value="GFN98339.1"/>
    <property type="molecule type" value="Genomic_DNA"/>
</dbReference>
<keyword evidence="2" id="KW-1185">Reference proteome</keyword>
<protein>
    <submittedName>
        <fullName evidence="1">Tyrosine recombinase xerc</fullName>
    </submittedName>
</protein>
<dbReference type="PANTHER" id="PTHR35617">
    <property type="entry name" value="PHAGE_INTEGRASE DOMAIN-CONTAINING PROTEIN"/>
    <property type="match status" value="1"/>
</dbReference>
<dbReference type="Proteomes" id="UP000735302">
    <property type="component" value="Unassembled WGS sequence"/>
</dbReference>
<reference evidence="1 2" key="1">
    <citation type="journal article" date="2021" name="Elife">
        <title>Chloroplast acquisition without the gene transfer in kleptoplastic sea slugs, Plakobranchus ocellatus.</title>
        <authorList>
            <person name="Maeda T."/>
            <person name="Takahashi S."/>
            <person name="Yoshida T."/>
            <person name="Shimamura S."/>
            <person name="Takaki Y."/>
            <person name="Nagai Y."/>
            <person name="Toyoda A."/>
            <person name="Suzuki Y."/>
            <person name="Arimoto A."/>
            <person name="Ishii H."/>
            <person name="Satoh N."/>
            <person name="Nishiyama T."/>
            <person name="Hasebe M."/>
            <person name="Maruyama T."/>
            <person name="Minagawa J."/>
            <person name="Obokata J."/>
            <person name="Shigenobu S."/>
        </authorList>
    </citation>
    <scope>NUCLEOTIDE SEQUENCE [LARGE SCALE GENOMIC DNA]</scope>
</reference>
<evidence type="ECO:0000313" key="1">
    <source>
        <dbReference type="EMBL" id="GFN98339.1"/>
    </source>
</evidence>
<accession>A0AAV3ZTA2</accession>
<sequence length="116" mass="12546">MLGRECPIATVNTEASGYAWAAVLDGVKLMCIRLLRTSNQQFISSQSPHNGVTKETLARWIKLTLTKSGRDTSIFKAHSTRAAAASAAVRTSDVSLVLRSAGWTKETAFAVLSQTY</sequence>
<dbReference type="AlphaFoldDB" id="A0AAV3ZTA2"/>
<proteinExistence type="predicted"/>
<comment type="caution">
    <text evidence="1">The sequence shown here is derived from an EMBL/GenBank/DDBJ whole genome shotgun (WGS) entry which is preliminary data.</text>
</comment>
<evidence type="ECO:0000313" key="2">
    <source>
        <dbReference type="Proteomes" id="UP000735302"/>
    </source>
</evidence>
<organism evidence="1 2">
    <name type="scientific">Plakobranchus ocellatus</name>
    <dbReference type="NCBI Taxonomy" id="259542"/>
    <lineage>
        <taxon>Eukaryota</taxon>
        <taxon>Metazoa</taxon>
        <taxon>Spiralia</taxon>
        <taxon>Lophotrochozoa</taxon>
        <taxon>Mollusca</taxon>
        <taxon>Gastropoda</taxon>
        <taxon>Heterobranchia</taxon>
        <taxon>Euthyneura</taxon>
        <taxon>Panpulmonata</taxon>
        <taxon>Sacoglossa</taxon>
        <taxon>Placobranchoidea</taxon>
        <taxon>Plakobranchidae</taxon>
        <taxon>Plakobranchus</taxon>
    </lineage>
</organism>
<name>A0AAV3ZTA2_9GAST</name>